<organism evidence="1 2">
    <name type="scientific">Lojkania enalia</name>
    <dbReference type="NCBI Taxonomy" id="147567"/>
    <lineage>
        <taxon>Eukaryota</taxon>
        <taxon>Fungi</taxon>
        <taxon>Dikarya</taxon>
        <taxon>Ascomycota</taxon>
        <taxon>Pezizomycotina</taxon>
        <taxon>Dothideomycetes</taxon>
        <taxon>Pleosporomycetidae</taxon>
        <taxon>Pleosporales</taxon>
        <taxon>Pleosporales incertae sedis</taxon>
        <taxon>Lojkania</taxon>
    </lineage>
</organism>
<evidence type="ECO:0000313" key="2">
    <source>
        <dbReference type="Proteomes" id="UP000800093"/>
    </source>
</evidence>
<evidence type="ECO:0000313" key="1">
    <source>
        <dbReference type="EMBL" id="KAF2265277.1"/>
    </source>
</evidence>
<proteinExistence type="predicted"/>
<comment type="caution">
    <text evidence="1">The sequence shown here is derived from an EMBL/GenBank/DDBJ whole genome shotgun (WGS) entry which is preliminary data.</text>
</comment>
<keyword evidence="2" id="KW-1185">Reference proteome</keyword>
<dbReference type="AlphaFoldDB" id="A0A9P4KCJ7"/>
<dbReference type="Gene3D" id="3.40.390.10">
    <property type="entry name" value="Collagenase (Catalytic Domain)"/>
    <property type="match status" value="1"/>
</dbReference>
<dbReference type="GO" id="GO:0008237">
    <property type="term" value="F:metallopeptidase activity"/>
    <property type="evidence" value="ECO:0007669"/>
    <property type="project" value="InterPro"/>
</dbReference>
<accession>A0A9P4KCJ7</accession>
<name>A0A9P4KCJ7_9PLEO</name>
<reference evidence="2" key="1">
    <citation type="journal article" date="2020" name="Stud. Mycol.">
        <title>101 Dothideomycetes genomes: A test case for predicting lifestyles and emergence of pathogens.</title>
        <authorList>
            <person name="Haridas S."/>
            <person name="Albert R."/>
            <person name="Binder M."/>
            <person name="Bloem J."/>
            <person name="LaButti K."/>
            <person name="Salamov A."/>
            <person name="Andreopoulos B."/>
            <person name="Baker S."/>
            <person name="Barry K."/>
            <person name="Bills G."/>
            <person name="Bluhm B."/>
            <person name="Cannon C."/>
            <person name="Castanera R."/>
            <person name="Culley D."/>
            <person name="Daum C."/>
            <person name="Ezra D."/>
            <person name="Gonzalez J."/>
            <person name="Henrissat B."/>
            <person name="Kuo A."/>
            <person name="Liang C."/>
            <person name="Lipzen A."/>
            <person name="Lutzoni F."/>
            <person name="Magnuson J."/>
            <person name="Mondo S."/>
            <person name="Nolan M."/>
            <person name="Ohm R."/>
            <person name="Pangilinan J."/>
            <person name="Park H.-J."/>
            <person name="Ramirez L."/>
            <person name="Alfaro M."/>
            <person name="Sun H."/>
            <person name="Tritt A."/>
            <person name="Yoshinaga Y."/>
            <person name="Zwiers L.-H."/>
            <person name="Turgeon B."/>
            <person name="Goodwin S."/>
            <person name="Spatafora J."/>
            <person name="Crous P."/>
            <person name="Grigoriev I."/>
        </authorList>
    </citation>
    <scope>NUCLEOTIDE SEQUENCE [LARGE SCALE GENOMIC DNA]</scope>
    <source>
        <strain evidence="2">CBS 304.66</strain>
    </source>
</reference>
<sequence>MYWFYFAVKQDLLLSLLTSSLHSLMHLKLSILLFLGRSILAAKWAIDGSCDLVGIADPGNGLDPFLQATDDLKKAMKEGITMAENAFKVMSDYTGDHHVAGILKLVLGEGADYQSKFDAVKETFENVMGYEKEHAENRPMDQGWQENMSWNDVMIFCSNDRIKQLGPNSLFRDTSMGNQPYLSMELKDNSIRAKCHGVDYNLQNTAGKIMAFTTPSDRFNKAGYLEAPKPKSIEDFTSPRPNIAFSIDVCTWFLHKSLEMGWPRIDKDRITQTQQPGFKGGVTNFATPVDGLRNTGLMMLHELTHTHQGGRLRDSDELPEGTPTCYGWKCVQDIKDPKNADNVAMLGLVLHLWTMGYSVDKDGNINSN</sequence>
<dbReference type="OrthoDB" id="3776585at2759"/>
<protein>
    <recommendedName>
        <fullName evidence="3">Lysine-specific metallo-endopeptidase domain-containing protein</fullName>
    </recommendedName>
</protein>
<gene>
    <name evidence="1" type="ORF">CC78DRAFT_579535</name>
</gene>
<dbReference type="EMBL" id="ML986609">
    <property type="protein sequence ID" value="KAF2265277.1"/>
    <property type="molecule type" value="Genomic_DNA"/>
</dbReference>
<dbReference type="InterPro" id="IPR024079">
    <property type="entry name" value="MetalloPept_cat_dom_sf"/>
</dbReference>
<dbReference type="Proteomes" id="UP000800093">
    <property type="component" value="Unassembled WGS sequence"/>
</dbReference>
<evidence type="ECO:0008006" key="3">
    <source>
        <dbReference type="Google" id="ProtNLM"/>
    </source>
</evidence>